<evidence type="ECO:0000256" key="1">
    <source>
        <dbReference type="SAM" id="MobiDB-lite"/>
    </source>
</evidence>
<evidence type="ECO:0000313" key="2">
    <source>
        <dbReference type="EMBL" id="GFR19673.1"/>
    </source>
</evidence>
<evidence type="ECO:0000313" key="3">
    <source>
        <dbReference type="Proteomes" id="UP000887116"/>
    </source>
</evidence>
<feature type="region of interest" description="Disordered" evidence="1">
    <location>
        <begin position="29"/>
        <end position="54"/>
    </location>
</feature>
<organism evidence="2 3">
    <name type="scientific">Trichonephila clavata</name>
    <name type="common">Joro spider</name>
    <name type="synonym">Nephila clavata</name>
    <dbReference type="NCBI Taxonomy" id="2740835"/>
    <lineage>
        <taxon>Eukaryota</taxon>
        <taxon>Metazoa</taxon>
        <taxon>Ecdysozoa</taxon>
        <taxon>Arthropoda</taxon>
        <taxon>Chelicerata</taxon>
        <taxon>Arachnida</taxon>
        <taxon>Araneae</taxon>
        <taxon>Araneomorphae</taxon>
        <taxon>Entelegynae</taxon>
        <taxon>Araneoidea</taxon>
        <taxon>Nephilidae</taxon>
        <taxon>Trichonephila</taxon>
    </lineage>
</organism>
<accession>A0A8X6JC52</accession>
<keyword evidence="3" id="KW-1185">Reference proteome</keyword>
<dbReference type="Proteomes" id="UP000887116">
    <property type="component" value="Unassembled WGS sequence"/>
</dbReference>
<protein>
    <submittedName>
        <fullName evidence="2">Uncharacterized protein</fullName>
    </submittedName>
</protein>
<dbReference type="EMBL" id="BMAO01017970">
    <property type="protein sequence ID" value="GFR19673.1"/>
    <property type="molecule type" value="Genomic_DNA"/>
</dbReference>
<proteinExistence type="predicted"/>
<dbReference type="OrthoDB" id="10357920at2759"/>
<comment type="caution">
    <text evidence="2">The sequence shown here is derived from an EMBL/GenBank/DDBJ whole genome shotgun (WGS) entry which is preliminary data.</text>
</comment>
<feature type="compositionally biased region" description="Polar residues" evidence="1">
    <location>
        <begin position="29"/>
        <end position="48"/>
    </location>
</feature>
<gene>
    <name evidence="2" type="ORF">TNCT_654891</name>
</gene>
<dbReference type="AlphaFoldDB" id="A0A8X6JC52"/>
<name>A0A8X6JC52_TRICU</name>
<reference evidence="2" key="1">
    <citation type="submission" date="2020-07" db="EMBL/GenBank/DDBJ databases">
        <title>Multicomponent nature underlies the extraordinary mechanical properties of spider dragline silk.</title>
        <authorList>
            <person name="Kono N."/>
            <person name="Nakamura H."/>
            <person name="Mori M."/>
            <person name="Yoshida Y."/>
            <person name="Ohtoshi R."/>
            <person name="Malay A.D."/>
            <person name="Moran D.A.P."/>
            <person name="Tomita M."/>
            <person name="Numata K."/>
            <person name="Arakawa K."/>
        </authorList>
    </citation>
    <scope>NUCLEOTIDE SEQUENCE</scope>
</reference>
<sequence length="112" mass="12620">MLHVFQPGPKMSTFTDVCYFISENSISIGTEPTEASTDPQATNPSPQAGNEEWTKEESRLCQSTIVHQKGRPVVFICFCAPSLSYRYLVESFIFIQKDSDPHLPSPYVKPFD</sequence>